<proteinExistence type="predicted"/>
<dbReference type="KEGG" id="pfla:Pflav_022840"/>
<feature type="region of interest" description="Disordered" evidence="1">
    <location>
        <begin position="111"/>
        <end position="133"/>
    </location>
</feature>
<keyword evidence="2" id="KW-1133">Transmembrane helix</keyword>
<evidence type="ECO:0000256" key="1">
    <source>
        <dbReference type="SAM" id="MobiDB-lite"/>
    </source>
</evidence>
<protein>
    <recommendedName>
        <fullName evidence="5">Histidine kinase</fullName>
    </recommendedName>
</protein>
<evidence type="ECO:0000313" key="4">
    <source>
        <dbReference type="Proteomes" id="UP000502508"/>
    </source>
</evidence>
<evidence type="ECO:0000256" key="2">
    <source>
        <dbReference type="SAM" id="Phobius"/>
    </source>
</evidence>
<gene>
    <name evidence="3" type="ORF">Pflav_022840</name>
</gene>
<dbReference type="Proteomes" id="UP000502508">
    <property type="component" value="Chromosome"/>
</dbReference>
<reference evidence="3 4" key="2">
    <citation type="submission" date="2020-03" db="EMBL/GenBank/DDBJ databases">
        <authorList>
            <person name="Ichikawa N."/>
            <person name="Kimura A."/>
            <person name="Kitahashi Y."/>
            <person name="Uohara A."/>
        </authorList>
    </citation>
    <scope>NUCLEOTIDE SEQUENCE [LARGE SCALE GENOMIC DNA]</scope>
    <source>
        <strain evidence="3 4">NBRC 107702</strain>
    </source>
</reference>
<sequence length="133" mass="13837">MRTPFGIGVATGAAVTMAATIGAAVLFPRGDTSGRLLVVAVAVGAYAALSTSTRATLATALVGYLIFNGFLVNRFGELSWDGGASVGHVTVLAVATALGLGQRWIRHARHELDGEQERGEPKPNIRPAAREPR</sequence>
<reference evidence="3 4" key="1">
    <citation type="submission" date="2020-03" db="EMBL/GenBank/DDBJ databases">
        <title>Whole genome shotgun sequence of Phytohabitans flavus NBRC 107702.</title>
        <authorList>
            <person name="Komaki H."/>
            <person name="Tamura T."/>
        </authorList>
    </citation>
    <scope>NUCLEOTIDE SEQUENCE [LARGE SCALE GENOMIC DNA]</scope>
    <source>
        <strain evidence="3 4">NBRC 107702</strain>
    </source>
</reference>
<dbReference type="RefSeq" id="WP_173035895.1">
    <property type="nucleotide sequence ID" value="NZ_AP022870.1"/>
</dbReference>
<evidence type="ECO:0008006" key="5">
    <source>
        <dbReference type="Google" id="ProtNLM"/>
    </source>
</evidence>
<feature type="transmembrane region" description="Helical" evidence="2">
    <location>
        <begin position="7"/>
        <end position="27"/>
    </location>
</feature>
<keyword evidence="2" id="KW-0812">Transmembrane</keyword>
<keyword evidence="4" id="KW-1185">Reference proteome</keyword>
<dbReference type="AlphaFoldDB" id="A0A6F8XPW3"/>
<organism evidence="3 4">
    <name type="scientific">Phytohabitans flavus</name>
    <dbReference type="NCBI Taxonomy" id="1076124"/>
    <lineage>
        <taxon>Bacteria</taxon>
        <taxon>Bacillati</taxon>
        <taxon>Actinomycetota</taxon>
        <taxon>Actinomycetes</taxon>
        <taxon>Micromonosporales</taxon>
        <taxon>Micromonosporaceae</taxon>
    </lineage>
</organism>
<feature type="transmembrane region" description="Helical" evidence="2">
    <location>
        <begin position="82"/>
        <end position="100"/>
    </location>
</feature>
<keyword evidence="2" id="KW-0472">Membrane</keyword>
<accession>A0A6F8XPW3</accession>
<name>A0A6F8XPW3_9ACTN</name>
<feature type="transmembrane region" description="Helical" evidence="2">
    <location>
        <begin position="33"/>
        <end position="49"/>
    </location>
</feature>
<evidence type="ECO:0000313" key="3">
    <source>
        <dbReference type="EMBL" id="BCB75874.1"/>
    </source>
</evidence>
<dbReference type="EMBL" id="AP022870">
    <property type="protein sequence ID" value="BCB75874.1"/>
    <property type="molecule type" value="Genomic_DNA"/>
</dbReference>